<reference evidence="1" key="1">
    <citation type="submission" date="2014-09" db="EMBL/GenBank/DDBJ databases">
        <authorList>
            <person name="Magalhaes I.L.F."/>
            <person name="Oliveira U."/>
            <person name="Santos F.R."/>
            <person name="Vidigal T.H.D.A."/>
            <person name="Brescovit A.D."/>
            <person name="Santos A.J."/>
        </authorList>
    </citation>
    <scope>NUCLEOTIDE SEQUENCE</scope>
    <source>
        <tissue evidence="1">Shoot tissue taken approximately 20 cm above the soil surface</tissue>
    </source>
</reference>
<name>A0A0A8YBE2_ARUDO</name>
<reference evidence="1" key="2">
    <citation type="journal article" date="2015" name="Data Brief">
        <title>Shoot transcriptome of the giant reed, Arundo donax.</title>
        <authorList>
            <person name="Barrero R.A."/>
            <person name="Guerrero F.D."/>
            <person name="Moolhuijzen P."/>
            <person name="Goolsby J.A."/>
            <person name="Tidwell J."/>
            <person name="Bellgard S.E."/>
            <person name="Bellgard M.I."/>
        </authorList>
    </citation>
    <scope>NUCLEOTIDE SEQUENCE</scope>
    <source>
        <tissue evidence="1">Shoot tissue taken approximately 20 cm above the soil surface</tissue>
    </source>
</reference>
<evidence type="ECO:0000313" key="1">
    <source>
        <dbReference type="EMBL" id="JAD20792.1"/>
    </source>
</evidence>
<protein>
    <submittedName>
        <fullName evidence="1">Uncharacterized protein</fullName>
    </submittedName>
</protein>
<proteinExistence type="predicted"/>
<accession>A0A0A8YBE2</accession>
<dbReference type="EMBL" id="GBRH01277103">
    <property type="protein sequence ID" value="JAD20792.1"/>
    <property type="molecule type" value="Transcribed_RNA"/>
</dbReference>
<sequence length="22" mass="2213">MAATSELCSAVLVVFQMGNAGI</sequence>
<organism evidence="1">
    <name type="scientific">Arundo donax</name>
    <name type="common">Giant reed</name>
    <name type="synonym">Donax arundinaceus</name>
    <dbReference type="NCBI Taxonomy" id="35708"/>
    <lineage>
        <taxon>Eukaryota</taxon>
        <taxon>Viridiplantae</taxon>
        <taxon>Streptophyta</taxon>
        <taxon>Embryophyta</taxon>
        <taxon>Tracheophyta</taxon>
        <taxon>Spermatophyta</taxon>
        <taxon>Magnoliopsida</taxon>
        <taxon>Liliopsida</taxon>
        <taxon>Poales</taxon>
        <taxon>Poaceae</taxon>
        <taxon>PACMAD clade</taxon>
        <taxon>Arundinoideae</taxon>
        <taxon>Arundineae</taxon>
        <taxon>Arundo</taxon>
    </lineage>
</organism>
<dbReference type="AlphaFoldDB" id="A0A0A8YBE2"/>